<proteinExistence type="predicted"/>
<organism evidence="2 3">
    <name type="scientific">Phlebotomus papatasi</name>
    <name type="common">Sandfly</name>
    <dbReference type="NCBI Taxonomy" id="29031"/>
    <lineage>
        <taxon>Eukaryota</taxon>
        <taxon>Metazoa</taxon>
        <taxon>Ecdysozoa</taxon>
        <taxon>Arthropoda</taxon>
        <taxon>Hexapoda</taxon>
        <taxon>Insecta</taxon>
        <taxon>Pterygota</taxon>
        <taxon>Neoptera</taxon>
        <taxon>Endopterygota</taxon>
        <taxon>Diptera</taxon>
        <taxon>Nematocera</taxon>
        <taxon>Psychodoidea</taxon>
        <taxon>Psychodidae</taxon>
        <taxon>Phlebotomus</taxon>
        <taxon>Phlebotomus</taxon>
    </lineage>
</organism>
<feature type="compositionally biased region" description="Basic and acidic residues" evidence="1">
    <location>
        <begin position="26"/>
        <end position="35"/>
    </location>
</feature>
<dbReference type="EnsemblMetazoa" id="PPAI006568-RA">
    <property type="protein sequence ID" value="PPAI006568-PA"/>
    <property type="gene ID" value="PPAI006568"/>
</dbReference>
<evidence type="ECO:0000313" key="3">
    <source>
        <dbReference type="Proteomes" id="UP000092462"/>
    </source>
</evidence>
<dbReference type="AlphaFoldDB" id="A0A1B0EXU2"/>
<dbReference type="EMBL" id="AJVK01015063">
    <property type="status" value="NOT_ANNOTATED_CDS"/>
    <property type="molecule type" value="Genomic_DNA"/>
</dbReference>
<sequence length="74" mass="8186">MSNSHSGTIGRNRGLAFGSSQMRRQRSVEWSHERSGGYSSSDEDDRIARNSIGPTVDSNFLATLIAQTQQLRSE</sequence>
<dbReference type="VEuPathDB" id="VectorBase:PPAPM1_010146"/>
<name>A0A1B0EXU2_PHLPP</name>
<protein>
    <submittedName>
        <fullName evidence="2">Uncharacterized protein</fullName>
    </submittedName>
</protein>
<dbReference type="VEuPathDB" id="VectorBase:PPAI006568"/>
<keyword evidence="3" id="KW-1185">Reference proteome</keyword>
<reference evidence="2" key="1">
    <citation type="submission" date="2022-08" db="UniProtKB">
        <authorList>
            <consortium name="EnsemblMetazoa"/>
        </authorList>
    </citation>
    <scope>IDENTIFICATION</scope>
    <source>
        <strain evidence="2">Israel</strain>
    </source>
</reference>
<dbReference type="Proteomes" id="UP000092462">
    <property type="component" value="Unassembled WGS sequence"/>
</dbReference>
<feature type="region of interest" description="Disordered" evidence="1">
    <location>
        <begin position="1"/>
        <end position="53"/>
    </location>
</feature>
<evidence type="ECO:0000313" key="2">
    <source>
        <dbReference type="EnsemblMetazoa" id="PPAI006568-PA"/>
    </source>
</evidence>
<evidence type="ECO:0000256" key="1">
    <source>
        <dbReference type="SAM" id="MobiDB-lite"/>
    </source>
</evidence>
<accession>A0A1B0EXU2</accession>